<feature type="domain" description="Carbamoyltransferase C-terminal" evidence="1">
    <location>
        <begin position="47"/>
        <end position="219"/>
    </location>
</feature>
<dbReference type="PANTHER" id="PTHR34847:SF1">
    <property type="entry name" value="NODULATION PROTEIN U"/>
    <property type="match status" value="1"/>
</dbReference>
<gene>
    <name evidence="2" type="ORF">G3I59_21080</name>
</gene>
<comment type="caution">
    <text evidence="2">The sequence shown here is derived from an EMBL/GenBank/DDBJ whole genome shotgun (WGS) entry which is preliminary data.</text>
</comment>
<evidence type="ECO:0000313" key="3">
    <source>
        <dbReference type="Proteomes" id="UP000470404"/>
    </source>
</evidence>
<keyword evidence="3" id="KW-1185">Reference proteome</keyword>
<accession>A0ABX0BR10</accession>
<dbReference type="Proteomes" id="UP000470404">
    <property type="component" value="Unassembled WGS sequence"/>
</dbReference>
<sequence length="322" mass="35179">APPPVARLRSASLGPALGDSYQIERALKAWGDLVEYERPEDVVDATAELLAGGAVVAWAQGRSEFGPRALGNRSILADARPKENQTRINAMVKKRESFRPFAPVVTSRDAAAFFDLPETAANYDFMSFVVPVREERRAVLGAVTHVDGTARVQVVDEETDERFSRLVTRFGDLTGTPVLLNTSFNNNAEPIVQDLADVLTGFLTTGLDVLVAGDFVVRRKPGADLAFDDFVLGFRPVTRVSRTVAAAGCGTGEARCEIALDYATGPRREISARLHDLLSRADGRRTVGELAGRAGCSLDEELRRELHALWQDRMFTLAPRVR</sequence>
<evidence type="ECO:0000259" key="1">
    <source>
        <dbReference type="Pfam" id="PF16861"/>
    </source>
</evidence>
<dbReference type="RefSeq" id="WP_272919367.1">
    <property type="nucleotide sequence ID" value="NZ_JAAGNC010000096.1"/>
</dbReference>
<feature type="non-terminal residue" evidence="2">
    <location>
        <position position="1"/>
    </location>
</feature>
<dbReference type="EMBL" id="JAAGNC010000096">
    <property type="protein sequence ID" value="NEC58026.1"/>
    <property type="molecule type" value="Genomic_DNA"/>
</dbReference>
<dbReference type="Pfam" id="PF16861">
    <property type="entry name" value="Carbam_trans_C"/>
    <property type="match status" value="1"/>
</dbReference>
<dbReference type="InterPro" id="IPR051338">
    <property type="entry name" value="NodU/CmcH_Carbamoyltrnsfr"/>
</dbReference>
<organism evidence="2 3">
    <name type="scientific">Amycolatopsis rubida</name>
    <dbReference type="NCBI Taxonomy" id="112413"/>
    <lineage>
        <taxon>Bacteria</taxon>
        <taxon>Bacillati</taxon>
        <taxon>Actinomycetota</taxon>
        <taxon>Actinomycetes</taxon>
        <taxon>Pseudonocardiales</taxon>
        <taxon>Pseudonocardiaceae</taxon>
        <taxon>Amycolatopsis</taxon>
    </lineage>
</organism>
<reference evidence="2 3" key="1">
    <citation type="submission" date="2020-01" db="EMBL/GenBank/DDBJ databases">
        <title>Insect and environment-associated Actinomycetes.</title>
        <authorList>
            <person name="Currrie C."/>
            <person name="Chevrette M."/>
            <person name="Carlson C."/>
            <person name="Stubbendieck R."/>
            <person name="Wendt-Pienkowski E."/>
        </authorList>
    </citation>
    <scope>NUCLEOTIDE SEQUENCE [LARGE SCALE GENOMIC DNA]</scope>
    <source>
        <strain evidence="2 3">SID8386</strain>
    </source>
</reference>
<dbReference type="InterPro" id="IPR031730">
    <property type="entry name" value="Carbam_trans_C"/>
</dbReference>
<protein>
    <submittedName>
        <fullName evidence="2">Carbamoyltransferase</fullName>
    </submittedName>
</protein>
<dbReference type="Gene3D" id="3.90.870.20">
    <property type="entry name" value="Carbamoyltransferase, C-terminal domain"/>
    <property type="match status" value="1"/>
</dbReference>
<evidence type="ECO:0000313" key="2">
    <source>
        <dbReference type="EMBL" id="NEC58026.1"/>
    </source>
</evidence>
<dbReference type="PANTHER" id="PTHR34847">
    <property type="entry name" value="NODULATION PROTEIN U"/>
    <property type="match status" value="1"/>
</dbReference>
<proteinExistence type="predicted"/>
<dbReference type="InterPro" id="IPR038152">
    <property type="entry name" value="Carbam_trans_C_sf"/>
</dbReference>
<name>A0ABX0BR10_9PSEU</name>